<proteinExistence type="predicted"/>
<protein>
    <submittedName>
        <fullName evidence="1">Uncharacterized protein</fullName>
    </submittedName>
</protein>
<dbReference type="AlphaFoldDB" id="A0A4R8J0U0"/>
<evidence type="ECO:0000313" key="1">
    <source>
        <dbReference type="EMBL" id="TDY03917.1"/>
    </source>
</evidence>
<organism evidence="1 2">
    <name type="scientific">Thiohalophilus thiocyanatoxydans</name>
    <dbReference type="NCBI Taxonomy" id="381308"/>
    <lineage>
        <taxon>Bacteria</taxon>
        <taxon>Pseudomonadati</taxon>
        <taxon>Pseudomonadota</taxon>
        <taxon>Gammaproteobacteria</taxon>
        <taxon>Thiohalomonadales</taxon>
        <taxon>Thiohalophilaceae</taxon>
        <taxon>Thiohalophilus</taxon>
    </lineage>
</organism>
<dbReference type="EMBL" id="SOQX01000001">
    <property type="protein sequence ID" value="TDY03917.1"/>
    <property type="molecule type" value="Genomic_DNA"/>
</dbReference>
<name>A0A4R8J0U0_9GAMM</name>
<reference evidence="1 2" key="1">
    <citation type="submission" date="2019-03" db="EMBL/GenBank/DDBJ databases">
        <title>Genomic Encyclopedia of Type Strains, Phase IV (KMG-IV): sequencing the most valuable type-strain genomes for metagenomic binning, comparative biology and taxonomic classification.</title>
        <authorList>
            <person name="Goeker M."/>
        </authorList>
    </citation>
    <scope>NUCLEOTIDE SEQUENCE [LARGE SCALE GENOMIC DNA]</scope>
    <source>
        <strain evidence="1 2">DSM 16326</strain>
    </source>
</reference>
<dbReference type="Proteomes" id="UP000294914">
    <property type="component" value="Unassembled WGS sequence"/>
</dbReference>
<gene>
    <name evidence="1" type="ORF">EDC23_0288</name>
</gene>
<evidence type="ECO:0000313" key="2">
    <source>
        <dbReference type="Proteomes" id="UP000294914"/>
    </source>
</evidence>
<sequence length="48" mass="5394">MTHHPFRFNTEPDAFVLENFGIYAEIKSMNMTGDSVSNPAILHNKDVG</sequence>
<keyword evidence="2" id="KW-1185">Reference proteome</keyword>
<comment type="caution">
    <text evidence="1">The sequence shown here is derived from an EMBL/GenBank/DDBJ whole genome shotgun (WGS) entry which is preliminary data.</text>
</comment>
<accession>A0A4R8J0U0</accession>